<evidence type="ECO:0000313" key="2">
    <source>
        <dbReference type="Proteomes" id="UP000515626"/>
    </source>
</evidence>
<dbReference type="EMBL" id="MT682706">
    <property type="protein sequence ID" value="QLF80550.1"/>
    <property type="molecule type" value="Genomic_DNA"/>
</dbReference>
<dbReference type="Proteomes" id="UP000515626">
    <property type="component" value="Segment"/>
</dbReference>
<evidence type="ECO:0000313" key="1">
    <source>
        <dbReference type="EMBL" id="QLF80550.1"/>
    </source>
</evidence>
<proteinExistence type="predicted"/>
<reference evidence="1 2" key="1">
    <citation type="submission" date="2020-06" db="EMBL/GenBank/DDBJ databases">
        <title>Complete genome sequences of eight phages infecting swine Enterotoxigenic Escherichia coli.</title>
        <authorList>
            <person name="Ferreira A."/>
            <person name="Oliveira H."/>
            <person name="Silva D."/>
            <person name="Almeida C."/>
            <person name="Burgan J."/>
            <person name="Azered J."/>
            <person name="Oliveira A."/>
        </authorList>
    </citation>
    <scope>NUCLEOTIDE SEQUENCE [LARGE SCALE GENOMIC DNA]</scope>
</reference>
<dbReference type="InterPro" id="IPR025048">
    <property type="entry name" value="DUF3987"/>
</dbReference>
<gene>
    <name evidence="1" type="ORF">FP_0064</name>
</gene>
<accession>A0A7D5FPP5</accession>
<protein>
    <submittedName>
        <fullName evidence="1">Uncharacterized protein</fullName>
    </submittedName>
</protein>
<name>A0A7D5FPP5_9CAUD</name>
<keyword evidence="2" id="KW-1185">Reference proteome</keyword>
<dbReference type="Pfam" id="PF13148">
    <property type="entry name" value="DUF3987"/>
    <property type="match status" value="1"/>
</dbReference>
<organism evidence="1 2">
    <name type="scientific">Escherichia phage vB_EcoS_FP</name>
    <dbReference type="NCBI Taxonomy" id="2750857"/>
    <lineage>
        <taxon>Viruses</taxon>
        <taxon>Duplodnaviria</taxon>
        <taxon>Heunggongvirae</taxon>
        <taxon>Uroviricota</taxon>
        <taxon>Caudoviricetes</taxon>
        <taxon>Drexlerviridae</taxon>
        <taxon>Braunvirinae</taxon>
        <taxon>Veterinaerplatzvirus</taxon>
        <taxon>Veterinaerplatzvirus FP</taxon>
    </lineage>
</organism>
<sequence>MAAQKQYGEKVMFDFNEDKLSVEQVMAIAAADNLPPLRVAINANGYRQSQSFWKAPVEIDAANDKYPAISLGNDVDVVGKLSANIARSVQFPESSAYMHFLGCISAAMLGRFTVEYHGTQQPTSLYVVTSQPPSTGKSAINSLSIAPMIAETERLNEVRKRERKKIMAKLSALSKEMKQEKSPSEMASLFEEKEDLEEKLEKLCDIVFPVSDTTPEGLARINNRQGNFAVISDEATSVNSLLGMTYGDGSKKTNSELVLKAWDAGNVSIARANGENNMSFVAMGCISVIAQDETINAIMNAGARGIGVSERFLLVREKSLLGERVFVDENGESTYEPIDGGLKADYFRLVHEIMNEQDVKLTVSNSAMKYLNRARQEMEPHLADGGKYSHTMLRGALGKFDKQAIRIAAVLHTVRNWFNPSGGSPQKSREIELDTMQEAVIMFQELSKTYLSSANAAGHAGDNAEMNKLIDILIKQGKSGKGVVGIRSLYEAARKVKPFEAQAGVMTKIKDHLLPMLDEKNYTCLIGDKVYINPRLLG</sequence>